<dbReference type="GO" id="GO:0035517">
    <property type="term" value="C:PR-DUB complex"/>
    <property type="evidence" value="ECO:0007669"/>
    <property type="project" value="TreeGrafter"/>
</dbReference>
<dbReference type="EMBL" id="AYCK01011755">
    <property type="status" value="NOT_ANNOTATED_CDS"/>
    <property type="molecule type" value="Genomic_DNA"/>
</dbReference>
<keyword evidence="9" id="KW-0539">Nucleus</keyword>
<feature type="compositionally biased region" description="Basic and acidic residues" evidence="10">
    <location>
        <begin position="1002"/>
        <end position="1012"/>
    </location>
</feature>
<evidence type="ECO:0000256" key="2">
    <source>
        <dbReference type="ARBA" id="ARBA00006391"/>
    </source>
</evidence>
<evidence type="ECO:0000256" key="7">
    <source>
        <dbReference type="ARBA" id="ARBA00023015"/>
    </source>
</evidence>
<dbReference type="PANTHER" id="PTHR13578">
    <property type="entry name" value="ADDITIONAL SEX COMBS LIKE PROTEIN ASXL"/>
    <property type="match status" value="1"/>
</dbReference>
<dbReference type="GO" id="GO:0045944">
    <property type="term" value="P:positive regulation of transcription by RNA polymerase II"/>
    <property type="evidence" value="ECO:0007669"/>
    <property type="project" value="TreeGrafter"/>
</dbReference>
<dbReference type="GO" id="GO:0008270">
    <property type="term" value="F:zinc ion binding"/>
    <property type="evidence" value="ECO:0007669"/>
    <property type="project" value="UniProtKB-KW"/>
</dbReference>
<dbReference type="GO" id="GO:0003682">
    <property type="term" value="F:chromatin binding"/>
    <property type="evidence" value="ECO:0007669"/>
    <property type="project" value="TreeGrafter"/>
</dbReference>
<reference evidence="13" key="3">
    <citation type="submission" date="2025-09" db="UniProtKB">
        <authorList>
            <consortium name="Ensembl"/>
        </authorList>
    </citation>
    <scope>IDENTIFICATION</scope>
</reference>
<feature type="region of interest" description="Disordered" evidence="10">
    <location>
        <begin position="865"/>
        <end position="957"/>
    </location>
</feature>
<evidence type="ECO:0000256" key="1">
    <source>
        <dbReference type="ARBA" id="ARBA00004123"/>
    </source>
</evidence>
<feature type="compositionally biased region" description="Low complexity" evidence="10">
    <location>
        <begin position="720"/>
        <end position="734"/>
    </location>
</feature>
<feature type="domain" description="HTH HARE-type" evidence="11">
    <location>
        <begin position="11"/>
        <end position="85"/>
    </location>
</feature>
<keyword evidence="7" id="KW-0805">Transcription regulation</keyword>
<evidence type="ECO:0000256" key="6">
    <source>
        <dbReference type="ARBA" id="ARBA00022833"/>
    </source>
</evidence>
<feature type="region of interest" description="Disordered" evidence="10">
    <location>
        <begin position="93"/>
        <end position="189"/>
    </location>
</feature>
<proteinExistence type="inferred from homology"/>
<reference evidence="14" key="1">
    <citation type="submission" date="2013-10" db="EMBL/GenBank/DDBJ databases">
        <authorList>
            <person name="Schartl M."/>
            <person name="Warren W."/>
        </authorList>
    </citation>
    <scope>NUCLEOTIDE SEQUENCE [LARGE SCALE GENOMIC DNA]</scope>
    <source>
        <strain evidence="14">female</strain>
    </source>
</reference>
<feature type="compositionally biased region" description="Low complexity" evidence="10">
    <location>
        <begin position="587"/>
        <end position="611"/>
    </location>
</feature>
<dbReference type="STRING" id="48698.ENSPFOP00000017852"/>
<comment type="similarity">
    <text evidence="2">Belongs to the Asx family.</text>
</comment>
<feature type="compositionally biased region" description="Low complexity" evidence="10">
    <location>
        <begin position="666"/>
        <end position="678"/>
    </location>
</feature>
<evidence type="ECO:0000256" key="10">
    <source>
        <dbReference type="SAM" id="MobiDB-lite"/>
    </source>
</evidence>
<keyword evidence="5" id="KW-0863">Zinc-finger</keyword>
<evidence type="ECO:0000259" key="11">
    <source>
        <dbReference type="PROSITE" id="PS51913"/>
    </source>
</evidence>
<dbReference type="PROSITE" id="PS51916">
    <property type="entry name" value="DEUBAD"/>
    <property type="match status" value="1"/>
</dbReference>
<evidence type="ECO:0000256" key="3">
    <source>
        <dbReference type="ARBA" id="ARBA00022491"/>
    </source>
</evidence>
<feature type="compositionally biased region" description="Basic and acidic residues" evidence="10">
    <location>
        <begin position="1129"/>
        <end position="1148"/>
    </location>
</feature>
<evidence type="ECO:0000256" key="4">
    <source>
        <dbReference type="ARBA" id="ARBA00022723"/>
    </source>
</evidence>
<sequence length="1375" mass="148641">MRERQKKKKGRTWAEAAKTVLEKYPNTPMSHKEILQVIQRERLKEISGTSPLACLNAMLHTNSRGDEGIFYKVPGRMGVYTLKKDISEGVKKLSEEGSDESSDNLSDSRSSENSSTVPPEGRRGRWMRRAVPSKLQSQPSSPQPQCSSPPVSSSKLISPSQKHSKKALKQALKQQQQRNQRRQGGIPAISSSRLLLKTIKDMAENITTKTDVGKRLESGDHLIRRSNASYERRADVSQQVIRFFTKVPQRSDRLSAGQIKRTKCKIDVETPDSILVNTNLRALINKHTFSVLPPDCQQKLVKLLPEVDRQACLDGLLKVTSSALNNEFFASAAQSWKERLAEGEFTPELQVRMRQEIEKEKKVEHWKEAFFENYYGENSGLSYEESKELIKPNGNKEPVRRRSPVCQTNPAAQLLEDKKSAKDCVQTDATTRDKKPAEKSPDPPKELPRHKESVPATEPMKTRRSQHAEDRKLSAATQTGPVMATAAAKTLESEKPAERSPTGTLHEKQQTEEKDEEKKPPESPVKKSPPLKPIADVKDDQLVTAARPAAGDEEVASEPGAASDAHKRKTLSETEGEVTPEKRPRLSSVSSVSSVSSASSISSPATPSPTSQRVPPLKIPVSRILPVPLSPSQVSPKTPLQGPLSSPGHTGARTLAYIKAKAQLARAQRVAAAAVSSASKGTVPGPGPGGGSGGDHTQPSPSPSLSPTSPQACTRLPATSSSNQSSGLSPPLSSRPADDRQSNHFTSTVHQSSNASVEHSSVQTEKDKEAPTSAASLTRTSSCIHFQEQVITTKKLNVKKNFLLTAAEFRSLIASLESPPSCSHSRRLRSHSAHRLPSPPSIISHWHLVHFAHVKDDQLVTAARPAAGDEEVASEPGAASDAHKRKTLSETEGEVTPEKRPRLSSVSSVSSVSSASSISSPATPSPTSQRVPPLKTEKDKEAPTSAASLTRTSSCIPANNPLVTQLLQGKEVPLDQILPKPLSSTDIRVSGQASGSKGKTTHFVDHKGDRHVPPQANTAVRAAECTKHHRELPDKETQEQILQTLMQRKAQQQSQPPGGSGPLPAHHRVPQMLHPQECREQSRVLVGFLGRRKIPKPAMTGHYLLNVSTYGRGSESRRLQLSVCPNKSALERESTDGKETAKTEEPAKKDLVSVTRVKTEQQGCAVTRANDPASFQHCSGVKTEPGSESNGAGGADNGVASAKAKDSSPFSPAHRNHLELRNNNQGNSEPYLTLMDPGHQQLTAFQRTLDNQESAVASSYGGTISMSVPHTLNHSTAGTASSAPSSEVDGGGICGSVMSFSVTVTTIPAGHALDHSNQGEPSREQSFIEGANMEDVQSKCYCRLKAMIMCKGCGAFCHDDCIGPSKLCVSCLVVQ</sequence>
<dbReference type="Pfam" id="PF05066">
    <property type="entry name" value="HARE-HTH"/>
    <property type="match status" value="1"/>
</dbReference>
<evidence type="ECO:0000313" key="14">
    <source>
        <dbReference type="Proteomes" id="UP000028760"/>
    </source>
</evidence>
<dbReference type="GO" id="GO:0003677">
    <property type="term" value="F:DNA binding"/>
    <property type="evidence" value="ECO:0007669"/>
    <property type="project" value="InterPro"/>
</dbReference>
<keyword evidence="8" id="KW-0804">Transcription</keyword>
<dbReference type="OMA" id="HRATHQH"/>
<feature type="domain" description="DEUBAD" evidence="12">
    <location>
        <begin position="271"/>
        <end position="380"/>
    </location>
</feature>
<evidence type="ECO:0000256" key="5">
    <source>
        <dbReference type="ARBA" id="ARBA00022771"/>
    </source>
</evidence>
<feature type="compositionally biased region" description="Low complexity" evidence="10">
    <location>
        <begin position="103"/>
        <end position="115"/>
    </location>
</feature>
<dbReference type="eggNOG" id="ENOG502QWPH">
    <property type="taxonomic scope" value="Eukaryota"/>
</dbReference>
<dbReference type="InterPro" id="IPR028020">
    <property type="entry name" value="ASX_DEUBAD_dom"/>
</dbReference>
<keyword evidence="14" id="KW-1185">Reference proteome</keyword>
<feature type="compositionally biased region" description="Low complexity" evidence="10">
    <location>
        <begin position="904"/>
        <end position="928"/>
    </location>
</feature>
<feature type="compositionally biased region" description="Polar residues" evidence="10">
    <location>
        <begin position="983"/>
        <end position="998"/>
    </location>
</feature>
<feature type="compositionally biased region" description="Polar residues" evidence="10">
    <location>
        <begin position="743"/>
        <end position="763"/>
    </location>
</feature>
<protein>
    <submittedName>
        <fullName evidence="13">ASXL transcriptional regulator 2</fullName>
    </submittedName>
</protein>
<feature type="region of interest" description="Disordered" evidence="10">
    <location>
        <begin position="1125"/>
        <end position="1148"/>
    </location>
</feature>
<dbReference type="GO" id="GO:0009887">
    <property type="term" value="P:animal organ morphogenesis"/>
    <property type="evidence" value="ECO:0007669"/>
    <property type="project" value="TreeGrafter"/>
</dbReference>
<evidence type="ECO:0000259" key="12">
    <source>
        <dbReference type="PROSITE" id="PS51916"/>
    </source>
</evidence>
<dbReference type="PANTHER" id="PTHR13578:SF11">
    <property type="entry name" value="POLYCOMB GROUP PROTEIN ASXL2-RELATED"/>
    <property type="match status" value="1"/>
</dbReference>
<dbReference type="GO" id="GO:0042975">
    <property type="term" value="F:peroxisome proliferator activated receptor binding"/>
    <property type="evidence" value="ECO:0007669"/>
    <property type="project" value="TreeGrafter"/>
</dbReference>
<accession>A0A087YIJ9</accession>
<dbReference type="PROSITE" id="PS51913">
    <property type="entry name" value="HTH_HARE"/>
    <property type="match status" value="1"/>
</dbReference>
<dbReference type="GeneTree" id="ENSGT00520000055578"/>
<feature type="compositionally biased region" description="Low complexity" evidence="10">
    <location>
        <begin position="132"/>
        <end position="161"/>
    </location>
</feature>
<dbReference type="Ensembl" id="ENSPFOT00000017874.2">
    <property type="protein sequence ID" value="ENSPFOP00000017852.2"/>
    <property type="gene ID" value="ENSPFOG00000017761.2"/>
</dbReference>
<feature type="region of interest" description="Disordered" evidence="10">
    <location>
        <begin position="1046"/>
        <end position="1068"/>
    </location>
</feature>
<feature type="compositionally biased region" description="Polar residues" evidence="10">
    <location>
        <begin position="945"/>
        <end position="957"/>
    </location>
</feature>
<evidence type="ECO:0000256" key="9">
    <source>
        <dbReference type="ARBA" id="ARBA00023242"/>
    </source>
</evidence>
<dbReference type="Pfam" id="PF13919">
    <property type="entry name" value="ASXH"/>
    <property type="match status" value="1"/>
</dbReference>
<reference evidence="13" key="2">
    <citation type="submission" date="2025-08" db="UniProtKB">
        <authorList>
            <consortium name="Ensembl"/>
        </authorList>
    </citation>
    <scope>IDENTIFICATION</scope>
</reference>
<feature type="compositionally biased region" description="Basic and acidic residues" evidence="10">
    <location>
        <begin position="505"/>
        <end position="525"/>
    </location>
</feature>
<keyword evidence="6" id="KW-0862">Zinc</keyword>
<name>A0A087YIJ9_POEFO</name>
<dbReference type="Pfam" id="PF13922">
    <property type="entry name" value="PHD_3"/>
    <property type="match status" value="1"/>
</dbReference>
<feature type="region of interest" description="Disordered" evidence="10">
    <location>
        <begin position="1174"/>
        <end position="1227"/>
    </location>
</feature>
<dbReference type="InterPro" id="IPR044867">
    <property type="entry name" value="DEUBAD_dom"/>
</dbReference>
<dbReference type="InterPro" id="IPR007759">
    <property type="entry name" value="Asxl_HARE-HTH"/>
</dbReference>
<evidence type="ECO:0000256" key="8">
    <source>
        <dbReference type="ARBA" id="ARBA00023163"/>
    </source>
</evidence>
<comment type="subcellular location">
    <subcellularLocation>
        <location evidence="1">Nucleus</location>
    </subcellularLocation>
</comment>
<keyword evidence="4" id="KW-0479">Metal-binding</keyword>
<dbReference type="Proteomes" id="UP000028760">
    <property type="component" value="Unassembled WGS sequence"/>
</dbReference>
<feature type="region of interest" description="Disordered" evidence="10">
    <location>
        <begin position="666"/>
        <end position="778"/>
    </location>
</feature>
<feature type="compositionally biased region" description="Low complexity" evidence="10">
    <location>
        <begin position="169"/>
        <end position="178"/>
    </location>
</feature>
<feature type="compositionally biased region" description="Basic and acidic residues" evidence="10">
    <location>
        <begin position="430"/>
        <end position="453"/>
    </location>
</feature>
<feature type="region of interest" description="Disordered" evidence="10">
    <location>
        <begin position="410"/>
        <end position="651"/>
    </location>
</feature>
<feature type="compositionally biased region" description="Low complexity" evidence="10">
    <location>
        <begin position="625"/>
        <end position="636"/>
    </location>
</feature>
<dbReference type="InterPro" id="IPR026905">
    <property type="entry name" value="ASX-like_PHD"/>
</dbReference>
<feature type="region of interest" description="Disordered" evidence="10">
    <location>
        <begin position="983"/>
        <end position="1013"/>
    </location>
</feature>
<dbReference type="InterPro" id="IPR024811">
    <property type="entry name" value="ASX/ASX-like"/>
</dbReference>
<keyword evidence="3" id="KW-0678">Repressor</keyword>
<organism evidence="13 14">
    <name type="scientific">Poecilia formosa</name>
    <name type="common">Amazon molly</name>
    <name type="synonym">Limia formosa</name>
    <dbReference type="NCBI Taxonomy" id="48698"/>
    <lineage>
        <taxon>Eukaryota</taxon>
        <taxon>Metazoa</taxon>
        <taxon>Chordata</taxon>
        <taxon>Craniata</taxon>
        <taxon>Vertebrata</taxon>
        <taxon>Euteleostomi</taxon>
        <taxon>Actinopterygii</taxon>
        <taxon>Neopterygii</taxon>
        <taxon>Teleostei</taxon>
        <taxon>Neoteleostei</taxon>
        <taxon>Acanthomorphata</taxon>
        <taxon>Ovalentaria</taxon>
        <taxon>Atherinomorphae</taxon>
        <taxon>Cyprinodontiformes</taxon>
        <taxon>Poeciliidae</taxon>
        <taxon>Poeciliinae</taxon>
        <taxon>Poecilia</taxon>
    </lineage>
</organism>
<evidence type="ECO:0000313" key="13">
    <source>
        <dbReference type="Ensembl" id="ENSPFOP00000017852.2"/>
    </source>
</evidence>